<dbReference type="PRINTS" id="PR00599">
    <property type="entry name" value="MAPEPTIDASE"/>
</dbReference>
<dbReference type="InterPro" id="IPR052433">
    <property type="entry name" value="X-Pro_dipept-like"/>
</dbReference>
<feature type="domain" description="Aminopeptidase P N-terminal" evidence="10">
    <location>
        <begin position="7"/>
        <end position="146"/>
    </location>
</feature>
<comment type="similarity">
    <text evidence="3">Belongs to the peptidase M24B family.</text>
</comment>
<evidence type="ECO:0000256" key="9">
    <source>
        <dbReference type="ARBA" id="ARBA00023211"/>
    </source>
</evidence>
<evidence type="ECO:0000256" key="2">
    <source>
        <dbReference type="ARBA" id="ARBA00001936"/>
    </source>
</evidence>
<dbReference type="Gene3D" id="3.40.350.10">
    <property type="entry name" value="Creatinase/prolidase N-terminal domain"/>
    <property type="match status" value="1"/>
</dbReference>
<keyword evidence="8" id="KW-0482">Metalloprotease</keyword>
<dbReference type="Pfam" id="PF00557">
    <property type="entry name" value="Peptidase_M24"/>
    <property type="match status" value="1"/>
</dbReference>
<dbReference type="SUPFAM" id="SSF53092">
    <property type="entry name" value="Creatinase/prolidase N-terminal domain"/>
    <property type="match status" value="1"/>
</dbReference>
<dbReference type="InterPro" id="IPR007865">
    <property type="entry name" value="Aminopep_P_N"/>
</dbReference>
<evidence type="ECO:0000313" key="12">
    <source>
        <dbReference type="Proteomes" id="UP001331561"/>
    </source>
</evidence>
<comment type="cofactor">
    <cofactor evidence="2">
        <name>Mn(2+)</name>
        <dbReference type="ChEBI" id="CHEBI:29035"/>
    </cofactor>
</comment>
<dbReference type="PROSITE" id="PS00491">
    <property type="entry name" value="PROLINE_PEPTIDASE"/>
    <property type="match status" value="1"/>
</dbReference>
<keyword evidence="12" id="KW-1185">Reference proteome</keyword>
<evidence type="ECO:0000256" key="7">
    <source>
        <dbReference type="ARBA" id="ARBA00022801"/>
    </source>
</evidence>
<evidence type="ECO:0000256" key="3">
    <source>
        <dbReference type="ARBA" id="ARBA00008766"/>
    </source>
</evidence>
<keyword evidence="11" id="KW-0031">Aminopeptidase</keyword>
<dbReference type="SMART" id="SM01011">
    <property type="entry name" value="AMP_N"/>
    <property type="match status" value="1"/>
</dbReference>
<dbReference type="PANTHER" id="PTHR43226:SF4">
    <property type="entry name" value="XAA-PRO AMINOPEPTIDASE 3"/>
    <property type="match status" value="1"/>
</dbReference>
<evidence type="ECO:0000256" key="5">
    <source>
        <dbReference type="ARBA" id="ARBA00022670"/>
    </source>
</evidence>
<comment type="catalytic activity">
    <reaction evidence="1">
        <text>Release of any N-terminal amino acid, including proline, that is linked to proline, even from a dipeptide or tripeptide.</text>
        <dbReference type="EC" id="3.4.11.9"/>
    </reaction>
</comment>
<keyword evidence="9" id="KW-0464">Manganese</keyword>
<keyword evidence="6" id="KW-0479">Metal-binding</keyword>
<evidence type="ECO:0000256" key="8">
    <source>
        <dbReference type="ARBA" id="ARBA00023049"/>
    </source>
</evidence>
<keyword evidence="5" id="KW-0645">Protease</keyword>
<dbReference type="CDD" id="cd01087">
    <property type="entry name" value="Prolidase"/>
    <property type="match status" value="1"/>
</dbReference>
<dbReference type="PANTHER" id="PTHR43226">
    <property type="entry name" value="XAA-PRO AMINOPEPTIDASE 3"/>
    <property type="match status" value="1"/>
</dbReference>
<dbReference type="SUPFAM" id="SSF55920">
    <property type="entry name" value="Creatinase/aminopeptidase"/>
    <property type="match status" value="1"/>
</dbReference>
<accession>A0ABU6K3J4</accession>
<keyword evidence="7" id="KW-0378">Hydrolase</keyword>
<dbReference type="InterPro" id="IPR036005">
    <property type="entry name" value="Creatinase/aminopeptidase-like"/>
</dbReference>
<dbReference type="InterPro" id="IPR001714">
    <property type="entry name" value="Pept_M24_MAP"/>
</dbReference>
<dbReference type="Gene3D" id="3.90.230.10">
    <property type="entry name" value="Creatinase/methionine aminopeptidase superfamily"/>
    <property type="match status" value="1"/>
</dbReference>
<dbReference type="InterPro" id="IPR029149">
    <property type="entry name" value="Creatin/AminoP/Spt16_N"/>
</dbReference>
<proteinExistence type="inferred from homology"/>
<evidence type="ECO:0000259" key="10">
    <source>
        <dbReference type="SMART" id="SM01011"/>
    </source>
</evidence>
<dbReference type="Proteomes" id="UP001331561">
    <property type="component" value="Unassembled WGS sequence"/>
</dbReference>
<protein>
    <recommendedName>
        <fullName evidence="4">Xaa-Pro aminopeptidase</fullName>
        <ecNumber evidence="4">3.4.11.9</ecNumber>
    </recommendedName>
</protein>
<dbReference type="InterPro" id="IPR000994">
    <property type="entry name" value="Pept_M24"/>
</dbReference>
<dbReference type="Pfam" id="PF05195">
    <property type="entry name" value="AMP_N"/>
    <property type="match status" value="1"/>
</dbReference>
<dbReference type="EMBL" id="JAYXHS010000001">
    <property type="protein sequence ID" value="MEC5385633.1"/>
    <property type="molecule type" value="Genomic_DNA"/>
</dbReference>
<gene>
    <name evidence="11" type="ORF">VVD49_07845</name>
</gene>
<evidence type="ECO:0000313" key="11">
    <source>
        <dbReference type="EMBL" id="MEC5385633.1"/>
    </source>
</evidence>
<dbReference type="InterPro" id="IPR001131">
    <property type="entry name" value="Peptidase_M24B_aminopep-P_CS"/>
</dbReference>
<evidence type="ECO:0000256" key="6">
    <source>
        <dbReference type="ARBA" id="ARBA00022723"/>
    </source>
</evidence>
<dbReference type="RefSeq" id="WP_327598584.1">
    <property type="nucleotide sequence ID" value="NZ_JAYXHS010000001.1"/>
</dbReference>
<organism evidence="11 12">
    <name type="scientific">Uliginosibacterium silvisoli</name>
    <dbReference type="NCBI Taxonomy" id="3114758"/>
    <lineage>
        <taxon>Bacteria</taxon>
        <taxon>Pseudomonadati</taxon>
        <taxon>Pseudomonadota</taxon>
        <taxon>Betaproteobacteria</taxon>
        <taxon>Rhodocyclales</taxon>
        <taxon>Zoogloeaceae</taxon>
        <taxon>Uliginosibacterium</taxon>
    </lineage>
</organism>
<dbReference type="GO" id="GO:0004177">
    <property type="term" value="F:aminopeptidase activity"/>
    <property type="evidence" value="ECO:0007669"/>
    <property type="project" value="UniProtKB-KW"/>
</dbReference>
<evidence type="ECO:0000256" key="4">
    <source>
        <dbReference type="ARBA" id="ARBA00012574"/>
    </source>
</evidence>
<name>A0ABU6K3J4_9RHOO</name>
<comment type="caution">
    <text evidence="11">The sequence shown here is derived from an EMBL/GenBank/DDBJ whole genome shotgun (WGS) entry which is preliminary data.</text>
</comment>
<reference evidence="11 12" key="1">
    <citation type="submission" date="2024-01" db="EMBL/GenBank/DDBJ databases">
        <title>Uliginosibacterium soil sp. nov.</title>
        <authorList>
            <person name="Lv Y."/>
        </authorList>
    </citation>
    <scope>NUCLEOTIDE SEQUENCE [LARGE SCALE GENOMIC DNA]</scope>
    <source>
        <strain evidence="11 12">H3</strain>
    </source>
</reference>
<dbReference type="EC" id="3.4.11.9" evidence="4"/>
<evidence type="ECO:0000256" key="1">
    <source>
        <dbReference type="ARBA" id="ARBA00001424"/>
    </source>
</evidence>
<sequence>MPAPTASTLAAISARRARLAERIAAAGGGVAIVPTAPERPRNRDTEYAYRFDSYFHYLTGFTEPQSLLVMIIPAGAASAARSVLFCREKNEEREIWDGFRYGPAAAREVFGFDEAFAIDVLGSKLPELIGNQPALWYALGYDAGHDARIFDALNGVRAQGRAGVTAPADIRDVRTLLDEMRLIKDAVEIERMRAAAVISGRAHERAMRTTRPGSFEYEIEAELLHEFRRSGSQSVAYNSIVAGGANACVLHYVSNDTQLKDGDLLLIDAGCELDGYASDITRTFPVNGRFTGPQKDIYELVLASQYAALEHARPGQPYNATHDAAVKVLAQGMIDLGLLEGSLDGALESGSYRRFYMHRTGHWLGLDVHDAGEYKLKGEWRPLEAGMVITIEPGCYVRPGEGVPEAFWNIGVRIEDDVLITPAGHDILTIATPKTVSEIEALMPGR</sequence>